<evidence type="ECO:0000313" key="4">
    <source>
        <dbReference type="Proteomes" id="UP000468766"/>
    </source>
</evidence>
<keyword evidence="1" id="KW-0418">Kinase</keyword>
<keyword evidence="4" id="KW-1185">Reference proteome</keyword>
<accession>A0A6I0ES22</accession>
<dbReference type="Pfam" id="PF13581">
    <property type="entry name" value="HATPase_c_2"/>
    <property type="match status" value="1"/>
</dbReference>
<comment type="caution">
    <text evidence="3">The sequence shown here is derived from an EMBL/GenBank/DDBJ whole genome shotgun (WGS) entry which is preliminary data.</text>
</comment>
<dbReference type="InterPro" id="IPR003594">
    <property type="entry name" value="HATPase_dom"/>
</dbReference>
<keyword evidence="3" id="KW-0067">ATP-binding</keyword>
<reference evidence="3 4" key="1">
    <citation type="submission" date="2019-10" db="EMBL/GenBank/DDBJ databases">
        <title>Whole-genome sequence of the extremophile Heliorestis acidaminivorans DSM 24790.</title>
        <authorList>
            <person name="Kyndt J.A."/>
            <person name="Meyer T.E."/>
        </authorList>
    </citation>
    <scope>NUCLEOTIDE SEQUENCE [LARGE SCALE GENOMIC DNA]</scope>
    <source>
        <strain evidence="3 4">DSM 24790</strain>
    </source>
</reference>
<protein>
    <submittedName>
        <fullName evidence="3">ATP-binding protein</fullName>
    </submittedName>
</protein>
<keyword evidence="1" id="KW-0808">Transferase</keyword>
<dbReference type="Gene3D" id="3.30.565.10">
    <property type="entry name" value="Histidine kinase-like ATPase, C-terminal domain"/>
    <property type="match status" value="1"/>
</dbReference>
<evidence type="ECO:0000313" key="3">
    <source>
        <dbReference type="EMBL" id="KAB2952565.1"/>
    </source>
</evidence>
<sequence>MGMIEMDMVSRYDELPRVHRLIDELGHKNNWDHETIFYLKLALSEAINNVIVHGYGGESDNPITLQMRVTPERIETHLLDQGKGFLIHERKASLPNSCSESGRGIFLICHFMDQAFSARKGEWNDLTLIKELRNS</sequence>
<dbReference type="InterPro" id="IPR036890">
    <property type="entry name" value="HATPase_C_sf"/>
</dbReference>
<keyword evidence="1" id="KW-0723">Serine/threonine-protein kinase</keyword>
<dbReference type="OrthoDB" id="9798941at2"/>
<name>A0A6I0ES22_9FIRM</name>
<gene>
    <name evidence="3" type="ORF">F9B85_07830</name>
</gene>
<dbReference type="EMBL" id="WBXO01000005">
    <property type="protein sequence ID" value="KAB2952565.1"/>
    <property type="molecule type" value="Genomic_DNA"/>
</dbReference>
<keyword evidence="3" id="KW-0547">Nucleotide-binding</keyword>
<organism evidence="3 4">
    <name type="scientific">Heliorestis acidaminivorans</name>
    <dbReference type="NCBI Taxonomy" id="553427"/>
    <lineage>
        <taxon>Bacteria</taxon>
        <taxon>Bacillati</taxon>
        <taxon>Bacillota</taxon>
        <taxon>Clostridia</taxon>
        <taxon>Eubacteriales</taxon>
        <taxon>Heliobacteriaceae</taxon>
        <taxon>Heliorestis</taxon>
    </lineage>
</organism>
<dbReference type="InterPro" id="IPR050267">
    <property type="entry name" value="Anti-sigma-factor_SerPK"/>
</dbReference>
<evidence type="ECO:0000259" key="2">
    <source>
        <dbReference type="Pfam" id="PF13581"/>
    </source>
</evidence>
<dbReference type="GO" id="GO:0004674">
    <property type="term" value="F:protein serine/threonine kinase activity"/>
    <property type="evidence" value="ECO:0007669"/>
    <property type="project" value="UniProtKB-KW"/>
</dbReference>
<dbReference type="GO" id="GO:0005524">
    <property type="term" value="F:ATP binding"/>
    <property type="evidence" value="ECO:0007669"/>
    <property type="project" value="UniProtKB-KW"/>
</dbReference>
<dbReference type="AlphaFoldDB" id="A0A6I0ES22"/>
<proteinExistence type="predicted"/>
<dbReference type="SUPFAM" id="SSF55874">
    <property type="entry name" value="ATPase domain of HSP90 chaperone/DNA topoisomerase II/histidine kinase"/>
    <property type="match status" value="1"/>
</dbReference>
<dbReference type="Proteomes" id="UP000468766">
    <property type="component" value="Unassembled WGS sequence"/>
</dbReference>
<dbReference type="PANTHER" id="PTHR35526:SF3">
    <property type="entry name" value="ANTI-SIGMA-F FACTOR RSBW"/>
    <property type="match status" value="1"/>
</dbReference>
<evidence type="ECO:0000256" key="1">
    <source>
        <dbReference type="ARBA" id="ARBA00022527"/>
    </source>
</evidence>
<dbReference type="CDD" id="cd16936">
    <property type="entry name" value="HATPase_RsbW-like"/>
    <property type="match status" value="1"/>
</dbReference>
<dbReference type="PANTHER" id="PTHR35526">
    <property type="entry name" value="ANTI-SIGMA-F FACTOR RSBW-RELATED"/>
    <property type="match status" value="1"/>
</dbReference>
<dbReference type="RefSeq" id="WP_151619842.1">
    <property type="nucleotide sequence ID" value="NZ_WBXO01000005.1"/>
</dbReference>
<feature type="domain" description="Histidine kinase/HSP90-like ATPase" evidence="2">
    <location>
        <begin position="10"/>
        <end position="130"/>
    </location>
</feature>